<evidence type="ECO:0000259" key="3">
    <source>
        <dbReference type="Pfam" id="PF24883"/>
    </source>
</evidence>
<comment type="caution">
    <text evidence="4">The sequence shown here is derived from an EMBL/GenBank/DDBJ whole genome shotgun (WGS) entry which is preliminary data.</text>
</comment>
<evidence type="ECO:0000313" key="5">
    <source>
        <dbReference type="Proteomes" id="UP000623467"/>
    </source>
</evidence>
<proteinExistence type="predicted"/>
<evidence type="ECO:0000256" key="1">
    <source>
        <dbReference type="ARBA" id="ARBA00022737"/>
    </source>
</evidence>
<keyword evidence="5" id="KW-1185">Reference proteome</keyword>
<dbReference type="PANTHER" id="PTHR10039">
    <property type="entry name" value="AMELOGENIN"/>
    <property type="match status" value="1"/>
</dbReference>
<feature type="compositionally biased region" description="Gly residues" evidence="2">
    <location>
        <begin position="16"/>
        <end position="33"/>
    </location>
</feature>
<keyword evidence="1" id="KW-0677">Repeat</keyword>
<accession>A0A8H6ZL22</accession>
<reference evidence="4" key="1">
    <citation type="submission" date="2020-05" db="EMBL/GenBank/DDBJ databases">
        <title>Mycena genomes resolve the evolution of fungal bioluminescence.</title>
        <authorList>
            <person name="Tsai I.J."/>
        </authorList>
    </citation>
    <scope>NUCLEOTIDE SEQUENCE</scope>
    <source>
        <strain evidence="4">160909Yilan</strain>
    </source>
</reference>
<dbReference type="AlphaFoldDB" id="A0A8H6ZL22"/>
<dbReference type="Proteomes" id="UP000623467">
    <property type="component" value="Unassembled WGS sequence"/>
</dbReference>
<protein>
    <submittedName>
        <fullName evidence="4">Purine and uridine phosphorylase</fullName>
    </submittedName>
</protein>
<dbReference type="InterPro" id="IPR027417">
    <property type="entry name" value="P-loop_NTPase"/>
</dbReference>
<dbReference type="PANTHER" id="PTHR10039:SF16">
    <property type="entry name" value="GPI INOSITOL-DEACYLASE"/>
    <property type="match status" value="1"/>
</dbReference>
<sequence length="303" mass="33497">MSSELIIGSLTQNIHGGRGGPGGPSSSGAGGTGGVGEGSYFRFEKVENIFMNDQTHIKLRDWLKPADVSQNQKAAEDRHHIGTGEWFEESREFKQWKSSSPSFLWLHGISGCGKTVLSSVIIKRLRDNGDAMTYFYFDTTNDRKQKLEDCLRTLISRLADSASHASSILESAWKSHANGAEAPSNQTLLEILLKILSGFATPVFILCDALDESSEVGLVLNGISKIVDAKITNVHIFLTSRTEVTHGRELFHLATAVWLKGTRVNKDIASYVDHILTTEKDFSWSKKIKDDVRNSLMNQPDPM</sequence>
<name>A0A8H6ZL22_9AGAR</name>
<dbReference type="Pfam" id="PF24883">
    <property type="entry name" value="NPHP3_N"/>
    <property type="match status" value="1"/>
</dbReference>
<dbReference type="Gene3D" id="3.40.50.300">
    <property type="entry name" value="P-loop containing nucleotide triphosphate hydrolases"/>
    <property type="match status" value="1"/>
</dbReference>
<dbReference type="SUPFAM" id="SSF52540">
    <property type="entry name" value="P-loop containing nucleoside triphosphate hydrolases"/>
    <property type="match status" value="1"/>
</dbReference>
<evidence type="ECO:0000313" key="4">
    <source>
        <dbReference type="EMBL" id="KAF7378366.1"/>
    </source>
</evidence>
<dbReference type="InterPro" id="IPR056884">
    <property type="entry name" value="NPHP3-like_N"/>
</dbReference>
<feature type="domain" description="Nephrocystin 3-like N-terminal" evidence="3">
    <location>
        <begin position="82"/>
        <end position="241"/>
    </location>
</feature>
<organism evidence="4 5">
    <name type="scientific">Mycena sanguinolenta</name>
    <dbReference type="NCBI Taxonomy" id="230812"/>
    <lineage>
        <taxon>Eukaryota</taxon>
        <taxon>Fungi</taxon>
        <taxon>Dikarya</taxon>
        <taxon>Basidiomycota</taxon>
        <taxon>Agaricomycotina</taxon>
        <taxon>Agaricomycetes</taxon>
        <taxon>Agaricomycetidae</taxon>
        <taxon>Agaricales</taxon>
        <taxon>Marasmiineae</taxon>
        <taxon>Mycenaceae</taxon>
        <taxon>Mycena</taxon>
    </lineage>
</organism>
<gene>
    <name evidence="4" type="ORF">MSAN_00262900</name>
</gene>
<dbReference type="EMBL" id="JACAZH010000001">
    <property type="protein sequence ID" value="KAF7378366.1"/>
    <property type="molecule type" value="Genomic_DNA"/>
</dbReference>
<evidence type="ECO:0000256" key="2">
    <source>
        <dbReference type="SAM" id="MobiDB-lite"/>
    </source>
</evidence>
<dbReference type="OrthoDB" id="194358at2759"/>
<feature type="region of interest" description="Disordered" evidence="2">
    <location>
        <begin position="12"/>
        <end position="33"/>
    </location>
</feature>